<feature type="region of interest" description="Disordered" evidence="1">
    <location>
        <begin position="1"/>
        <end position="47"/>
    </location>
</feature>
<keyword evidence="3" id="KW-1185">Reference proteome</keyword>
<sequence>MAVKNRPGSAKDSLARQEADLRRGAPGGKRFIGGTAAQSQRARRAQRETVERMAEIDSAEHRAREIGVPVSAILAELVQDSLRLARTLLYAPFRIAQALRRPREA</sequence>
<dbReference type="Proteomes" id="UP001162891">
    <property type="component" value="Chromosome"/>
</dbReference>
<evidence type="ECO:0000313" key="3">
    <source>
        <dbReference type="Proteomes" id="UP001162891"/>
    </source>
</evidence>
<accession>A0ABN6N071</accession>
<name>A0ABN6N071_9BACT</name>
<feature type="compositionally biased region" description="Basic and acidic residues" evidence="1">
    <location>
        <begin position="13"/>
        <end position="23"/>
    </location>
</feature>
<gene>
    <name evidence="2" type="ORF">AMOR_56080</name>
</gene>
<dbReference type="EMBL" id="AP025591">
    <property type="protein sequence ID" value="BDG06612.1"/>
    <property type="molecule type" value="Genomic_DNA"/>
</dbReference>
<organism evidence="2 3">
    <name type="scientific">Anaeromyxobacter oryzae</name>
    <dbReference type="NCBI Taxonomy" id="2918170"/>
    <lineage>
        <taxon>Bacteria</taxon>
        <taxon>Pseudomonadati</taxon>
        <taxon>Myxococcota</taxon>
        <taxon>Myxococcia</taxon>
        <taxon>Myxococcales</taxon>
        <taxon>Cystobacterineae</taxon>
        <taxon>Anaeromyxobacteraceae</taxon>
        <taxon>Anaeromyxobacter</taxon>
    </lineage>
</organism>
<evidence type="ECO:0000313" key="2">
    <source>
        <dbReference type="EMBL" id="BDG06612.1"/>
    </source>
</evidence>
<protein>
    <submittedName>
        <fullName evidence="2">Uncharacterized protein</fullName>
    </submittedName>
</protein>
<reference evidence="3" key="1">
    <citation type="journal article" date="2022" name="Int. J. Syst. Evol. Microbiol.">
        <title>Anaeromyxobacter oryzae sp. nov., Anaeromyxobacter diazotrophicus sp. nov. and Anaeromyxobacter paludicola sp. nov., isolated from paddy soils.</title>
        <authorList>
            <person name="Itoh H."/>
            <person name="Xu Z."/>
            <person name="Mise K."/>
            <person name="Masuda Y."/>
            <person name="Ushijima N."/>
            <person name="Hayakawa C."/>
            <person name="Shiratori Y."/>
            <person name="Senoo K."/>
        </authorList>
    </citation>
    <scope>NUCLEOTIDE SEQUENCE [LARGE SCALE GENOMIC DNA]</scope>
    <source>
        <strain evidence="3">Red232</strain>
    </source>
</reference>
<evidence type="ECO:0000256" key="1">
    <source>
        <dbReference type="SAM" id="MobiDB-lite"/>
    </source>
</evidence>
<dbReference type="RefSeq" id="WP_248357011.1">
    <property type="nucleotide sequence ID" value="NZ_AP025591.1"/>
</dbReference>
<proteinExistence type="predicted"/>